<proteinExistence type="predicted"/>
<accession>A0A1Y2J436</accession>
<dbReference type="AlphaFoldDB" id="A0A1Y2J436"/>
<dbReference type="EMBL" id="KZ084087">
    <property type="protein sequence ID" value="OSD07653.1"/>
    <property type="molecule type" value="Genomic_DNA"/>
</dbReference>
<reference evidence="2 3" key="1">
    <citation type="journal article" date="2015" name="Biotechnol. Biofuels">
        <title>Enhanced degradation of softwood versus hardwood by the white-rot fungus Pycnoporus coccineus.</title>
        <authorList>
            <person name="Couturier M."/>
            <person name="Navarro D."/>
            <person name="Chevret D."/>
            <person name="Henrissat B."/>
            <person name="Piumi F."/>
            <person name="Ruiz-Duenas F.J."/>
            <person name="Martinez A.T."/>
            <person name="Grigoriev I.V."/>
            <person name="Riley R."/>
            <person name="Lipzen A."/>
            <person name="Berrin J.G."/>
            <person name="Master E.R."/>
            <person name="Rosso M.N."/>
        </authorList>
    </citation>
    <scope>NUCLEOTIDE SEQUENCE [LARGE SCALE GENOMIC DNA]</scope>
    <source>
        <strain evidence="2 3">BRFM310</strain>
    </source>
</reference>
<feature type="region of interest" description="Disordered" evidence="1">
    <location>
        <begin position="118"/>
        <end position="195"/>
    </location>
</feature>
<organism evidence="2 3">
    <name type="scientific">Trametes coccinea (strain BRFM310)</name>
    <name type="common">Pycnoporus coccineus</name>
    <dbReference type="NCBI Taxonomy" id="1353009"/>
    <lineage>
        <taxon>Eukaryota</taxon>
        <taxon>Fungi</taxon>
        <taxon>Dikarya</taxon>
        <taxon>Basidiomycota</taxon>
        <taxon>Agaricomycotina</taxon>
        <taxon>Agaricomycetes</taxon>
        <taxon>Polyporales</taxon>
        <taxon>Polyporaceae</taxon>
        <taxon>Trametes</taxon>
    </lineage>
</organism>
<evidence type="ECO:0000313" key="3">
    <source>
        <dbReference type="Proteomes" id="UP000193067"/>
    </source>
</evidence>
<protein>
    <submittedName>
        <fullName evidence="2">Uncharacterized protein</fullName>
    </submittedName>
</protein>
<dbReference type="Proteomes" id="UP000193067">
    <property type="component" value="Unassembled WGS sequence"/>
</dbReference>
<name>A0A1Y2J436_TRAC3</name>
<sequence length="235" mass="26645">MEREYQESRLFCRRPKKMDGSLETGEQRCHEDQSYMDVLRFLGRPSPPRIPPPVPARVSPQWASAVPRAFTPELHVPSPIQRSPLPITVACRAAPRLRVRTPSFFTLELRARIQMGSQMEVRASDTRQVDHAPTQSIQCPGPSHQQQQEQQQQQEKLEEQQPLSESHLAEGPNQLTRRARLSESLSSRPEPRSACMLPPAHINALNHLQASLAQLERPLPLSLSLPRSSPRLFLS</sequence>
<evidence type="ECO:0000256" key="1">
    <source>
        <dbReference type="SAM" id="MobiDB-lite"/>
    </source>
</evidence>
<keyword evidence="3" id="KW-1185">Reference proteome</keyword>
<feature type="compositionally biased region" description="Low complexity" evidence="1">
    <location>
        <begin position="182"/>
        <end position="194"/>
    </location>
</feature>
<feature type="compositionally biased region" description="Low complexity" evidence="1">
    <location>
        <begin position="145"/>
        <end position="154"/>
    </location>
</feature>
<gene>
    <name evidence="2" type="ORF">PYCCODRAFT_336992</name>
</gene>
<evidence type="ECO:0000313" key="2">
    <source>
        <dbReference type="EMBL" id="OSD07653.1"/>
    </source>
</evidence>